<reference evidence="2" key="1">
    <citation type="submission" date="2020-11" db="EMBL/GenBank/DDBJ databases">
        <authorList>
            <person name="Tran Van P."/>
        </authorList>
    </citation>
    <scope>NUCLEOTIDE SEQUENCE</scope>
</reference>
<dbReference type="AlphaFoldDB" id="A0A7R9Q3J2"/>
<name>A0A7R9Q3J2_9ACAR</name>
<evidence type="ECO:0000313" key="3">
    <source>
        <dbReference type="Proteomes" id="UP000759131"/>
    </source>
</evidence>
<dbReference type="Proteomes" id="UP000759131">
    <property type="component" value="Unassembled WGS sequence"/>
</dbReference>
<proteinExistence type="predicted"/>
<keyword evidence="3" id="KW-1185">Reference proteome</keyword>
<feature type="compositionally biased region" description="Low complexity" evidence="1">
    <location>
        <begin position="26"/>
        <end position="51"/>
    </location>
</feature>
<feature type="region of interest" description="Disordered" evidence="1">
    <location>
        <begin position="1"/>
        <end position="91"/>
    </location>
</feature>
<organism evidence="2">
    <name type="scientific">Medioppia subpectinata</name>
    <dbReference type="NCBI Taxonomy" id="1979941"/>
    <lineage>
        <taxon>Eukaryota</taxon>
        <taxon>Metazoa</taxon>
        <taxon>Ecdysozoa</taxon>
        <taxon>Arthropoda</taxon>
        <taxon>Chelicerata</taxon>
        <taxon>Arachnida</taxon>
        <taxon>Acari</taxon>
        <taxon>Acariformes</taxon>
        <taxon>Sarcoptiformes</taxon>
        <taxon>Oribatida</taxon>
        <taxon>Brachypylina</taxon>
        <taxon>Oppioidea</taxon>
        <taxon>Oppiidae</taxon>
        <taxon>Medioppia</taxon>
    </lineage>
</organism>
<feature type="compositionally biased region" description="Low complexity" evidence="1">
    <location>
        <begin position="62"/>
        <end position="74"/>
    </location>
</feature>
<evidence type="ECO:0000313" key="2">
    <source>
        <dbReference type="EMBL" id="CAD7630066.1"/>
    </source>
</evidence>
<evidence type="ECO:0000256" key="1">
    <source>
        <dbReference type="SAM" id="MobiDB-lite"/>
    </source>
</evidence>
<protein>
    <submittedName>
        <fullName evidence="2">Uncharacterized protein</fullName>
    </submittedName>
</protein>
<sequence>MYKKERPKLSVTALLYGTQSPNTWPQQHSGSNGSANSGSPSSSIPQSPYQSTLSNNYNGPAVSSPQVSSPQSGGRYPPNHPLSGSKHLCSI</sequence>
<gene>
    <name evidence="2" type="ORF">OSB1V03_LOCUS10479</name>
</gene>
<dbReference type="EMBL" id="CAJPIZ010007696">
    <property type="protein sequence ID" value="CAG2110496.1"/>
    <property type="molecule type" value="Genomic_DNA"/>
</dbReference>
<dbReference type="EMBL" id="OC862271">
    <property type="protein sequence ID" value="CAD7630066.1"/>
    <property type="molecule type" value="Genomic_DNA"/>
</dbReference>
<accession>A0A7R9Q3J2</accession>